<dbReference type="AlphaFoldDB" id="A0A0E9SUH1"/>
<protein>
    <submittedName>
        <fullName evidence="1">Uncharacterized protein</fullName>
    </submittedName>
</protein>
<name>A0A0E9SUH1_ANGAN</name>
<sequence>MCYLKAPLLSKLRHFSTSRGDMICNQLSRYAMSRKNSFKLYYDSTCCLVGRPQYL</sequence>
<proteinExistence type="predicted"/>
<accession>A0A0E9SUH1</accession>
<dbReference type="EMBL" id="GBXM01063690">
    <property type="protein sequence ID" value="JAH44887.1"/>
    <property type="molecule type" value="Transcribed_RNA"/>
</dbReference>
<organism evidence="1">
    <name type="scientific">Anguilla anguilla</name>
    <name type="common">European freshwater eel</name>
    <name type="synonym">Muraena anguilla</name>
    <dbReference type="NCBI Taxonomy" id="7936"/>
    <lineage>
        <taxon>Eukaryota</taxon>
        <taxon>Metazoa</taxon>
        <taxon>Chordata</taxon>
        <taxon>Craniata</taxon>
        <taxon>Vertebrata</taxon>
        <taxon>Euteleostomi</taxon>
        <taxon>Actinopterygii</taxon>
        <taxon>Neopterygii</taxon>
        <taxon>Teleostei</taxon>
        <taxon>Anguilliformes</taxon>
        <taxon>Anguillidae</taxon>
        <taxon>Anguilla</taxon>
    </lineage>
</organism>
<evidence type="ECO:0000313" key="1">
    <source>
        <dbReference type="EMBL" id="JAH44887.1"/>
    </source>
</evidence>
<reference evidence="1" key="1">
    <citation type="submission" date="2014-11" db="EMBL/GenBank/DDBJ databases">
        <authorList>
            <person name="Amaro Gonzalez C."/>
        </authorList>
    </citation>
    <scope>NUCLEOTIDE SEQUENCE</scope>
</reference>
<reference evidence="1" key="2">
    <citation type="journal article" date="2015" name="Fish Shellfish Immunol.">
        <title>Early steps in the European eel (Anguilla anguilla)-Vibrio vulnificus interaction in the gills: Role of the RtxA13 toxin.</title>
        <authorList>
            <person name="Callol A."/>
            <person name="Pajuelo D."/>
            <person name="Ebbesson L."/>
            <person name="Teles M."/>
            <person name="MacKenzie S."/>
            <person name="Amaro C."/>
        </authorList>
    </citation>
    <scope>NUCLEOTIDE SEQUENCE</scope>
</reference>